<organism evidence="2 3">
    <name type="scientific">Salipiger marinus</name>
    <dbReference type="NCBI Taxonomy" id="555512"/>
    <lineage>
        <taxon>Bacteria</taxon>
        <taxon>Pseudomonadati</taxon>
        <taxon>Pseudomonadota</taxon>
        <taxon>Alphaproteobacteria</taxon>
        <taxon>Rhodobacterales</taxon>
        <taxon>Roseobacteraceae</taxon>
        <taxon>Salipiger</taxon>
    </lineage>
</organism>
<evidence type="ECO:0000313" key="3">
    <source>
        <dbReference type="Proteomes" id="UP000199093"/>
    </source>
</evidence>
<gene>
    <name evidence="2" type="ORF">SAMN04487993_100334</name>
</gene>
<dbReference type="Proteomes" id="UP000199093">
    <property type="component" value="Unassembled WGS sequence"/>
</dbReference>
<name>A0A1G8JF79_9RHOB</name>
<proteinExistence type="predicted"/>
<dbReference type="OrthoDB" id="7863443at2"/>
<keyword evidence="1" id="KW-1133">Transmembrane helix</keyword>
<sequence length="276" mass="30788">METPLRRSALILQSVLQQISILIVLALGASLGAWTLAAAFGLLPWLVLDMSLGTEPIENAGMWLQIGLVALAVALAAYLPTNARVMALERSHRRFHLNMRDVAQAYAAAHRADRQGVFTLSSEFDSIRERIAFLRDHPDLGDLEPSILEVAAQMSHVSRELARIYSDSNVMRARDFLIARQQEIEDFNRRLDQAKALATEIRMWHDRVELDEAVAEAQLVRLCEELERVLPEILPEEPRPAPAPGPYVLPAALRAEPEEGDAPERIVAMPARRAAE</sequence>
<keyword evidence="1" id="KW-0812">Transmembrane</keyword>
<keyword evidence="1" id="KW-0472">Membrane</keyword>
<accession>A0A1G8JF79</accession>
<evidence type="ECO:0000256" key="1">
    <source>
        <dbReference type="SAM" id="Phobius"/>
    </source>
</evidence>
<dbReference type="EMBL" id="FNEJ01000003">
    <property type="protein sequence ID" value="SDI29929.1"/>
    <property type="molecule type" value="Genomic_DNA"/>
</dbReference>
<evidence type="ECO:0008006" key="4">
    <source>
        <dbReference type="Google" id="ProtNLM"/>
    </source>
</evidence>
<keyword evidence="3" id="KW-1185">Reference proteome</keyword>
<protein>
    <recommendedName>
        <fullName evidence="4">DNA repair protein</fullName>
    </recommendedName>
</protein>
<dbReference type="RefSeq" id="WP_089844179.1">
    <property type="nucleotide sequence ID" value="NZ_FNEJ01000003.1"/>
</dbReference>
<dbReference type="STRING" id="555512.SAMN04487993_100334"/>
<dbReference type="AlphaFoldDB" id="A0A1G8JF79"/>
<evidence type="ECO:0000313" key="2">
    <source>
        <dbReference type="EMBL" id="SDI29929.1"/>
    </source>
</evidence>
<feature type="transmembrane region" description="Helical" evidence="1">
    <location>
        <begin position="21"/>
        <end position="48"/>
    </location>
</feature>
<feature type="transmembrane region" description="Helical" evidence="1">
    <location>
        <begin position="60"/>
        <end position="80"/>
    </location>
</feature>
<reference evidence="2 3" key="1">
    <citation type="submission" date="2016-10" db="EMBL/GenBank/DDBJ databases">
        <authorList>
            <person name="de Groot N.N."/>
        </authorList>
    </citation>
    <scope>NUCLEOTIDE SEQUENCE [LARGE SCALE GENOMIC DNA]</scope>
    <source>
        <strain evidence="2 3">DSM 26424</strain>
    </source>
</reference>